<dbReference type="SMART" id="SM00906">
    <property type="entry name" value="Fungal_trans"/>
    <property type="match status" value="1"/>
</dbReference>
<feature type="compositionally biased region" description="Polar residues" evidence="2">
    <location>
        <begin position="558"/>
        <end position="573"/>
    </location>
</feature>
<name>A0ABR4PDZ3_9HELO</name>
<sequence>MDPKQEARPLGLTKEIGSLRAIDHGESHFVGSSSGVFFVNTVRRAFAVSASHGAPVENSPHSRDPSPEQFIAGNDDSKGPHHPGNPYTNTTSSRVSDDLGQLPEYPVAKKLMMVYFKSWHPLFPFLHGPSVSRDLDRLYFDKAQDASKQNRLCCSILFRCIFNIALLDSHMDGFPTGSKFQSPSDLVTILAQLALHNDIFSVQTLLAAQLYLISVMSLRAASTVGGMIFKSIYNAGLHRCPYRYEQISLQDRDIRKRIFWSAYAIDRYLSQALGHPLGIQDSDIDVCSPGTAELHKPALHRAEPNIGESPAETILHLPGAIFSLAPQEGEDSNDSVSQRRQEMQATQSYFVQYGRLVGRALELFHKSIDKRWTEHHDVLFLKADIHEWWHELPSSLSDITQNDDFLSTIGREKYNLGGLFTILYHNLILIVNRPSLSLDTSTPEFRSALQNCIGSARTIITTLKKQSKYGKPLFWPGNMSSAWMAGLIIAFGCRLGLYNRSKALGDISSCLDILQVMARRWSLAKHCHYVLDRLLTTLKNPTAASMHSKSQKLHESIQNDSNGTSNFPSSSNVEPPAKKQKVYPPSTMENPDAVDCSLDIYSISPILVSTEHADGHGHDAPRFNDSRLAAQPLNAPNEGQSVLDLPSANVQGHDPLNFMGSQPNEFDFQSLFGTESCDIFEGITWEALNNSVDINEF</sequence>
<feature type="domain" description="Xylanolytic transcriptional activator regulatory" evidence="3">
    <location>
        <begin position="221"/>
        <end position="295"/>
    </location>
</feature>
<evidence type="ECO:0000256" key="1">
    <source>
        <dbReference type="ARBA" id="ARBA00023242"/>
    </source>
</evidence>
<comment type="caution">
    <text evidence="4">The sequence shown here is derived from an EMBL/GenBank/DDBJ whole genome shotgun (WGS) entry which is preliminary data.</text>
</comment>
<feature type="region of interest" description="Disordered" evidence="2">
    <location>
        <begin position="545"/>
        <end position="587"/>
    </location>
</feature>
<dbReference type="InterPro" id="IPR050987">
    <property type="entry name" value="AtrR-like"/>
</dbReference>
<reference evidence="4 5" key="1">
    <citation type="submission" date="2024-06" db="EMBL/GenBank/DDBJ databases">
        <title>Complete genome of Phlyctema vagabunda strain 19-DSS-EL-015.</title>
        <authorList>
            <person name="Fiorenzani C."/>
        </authorList>
    </citation>
    <scope>NUCLEOTIDE SEQUENCE [LARGE SCALE GENOMIC DNA]</scope>
    <source>
        <strain evidence="4 5">19-DSS-EL-015</strain>
    </source>
</reference>
<organism evidence="4 5">
    <name type="scientific">Phlyctema vagabunda</name>
    <dbReference type="NCBI Taxonomy" id="108571"/>
    <lineage>
        <taxon>Eukaryota</taxon>
        <taxon>Fungi</taxon>
        <taxon>Dikarya</taxon>
        <taxon>Ascomycota</taxon>
        <taxon>Pezizomycotina</taxon>
        <taxon>Leotiomycetes</taxon>
        <taxon>Helotiales</taxon>
        <taxon>Dermateaceae</taxon>
        <taxon>Phlyctema</taxon>
    </lineage>
</organism>
<keyword evidence="5" id="KW-1185">Reference proteome</keyword>
<gene>
    <name evidence="4" type="ORF">PVAG01_07953</name>
</gene>
<dbReference type="PANTHER" id="PTHR46910">
    <property type="entry name" value="TRANSCRIPTION FACTOR PDR1"/>
    <property type="match status" value="1"/>
</dbReference>
<evidence type="ECO:0000256" key="2">
    <source>
        <dbReference type="SAM" id="MobiDB-lite"/>
    </source>
</evidence>
<evidence type="ECO:0000313" key="5">
    <source>
        <dbReference type="Proteomes" id="UP001629113"/>
    </source>
</evidence>
<evidence type="ECO:0000259" key="3">
    <source>
        <dbReference type="SMART" id="SM00906"/>
    </source>
</evidence>
<keyword evidence="1" id="KW-0539">Nucleus</keyword>
<dbReference type="Pfam" id="PF04082">
    <property type="entry name" value="Fungal_trans"/>
    <property type="match status" value="1"/>
</dbReference>
<evidence type="ECO:0000313" key="4">
    <source>
        <dbReference type="EMBL" id="KAL3421508.1"/>
    </source>
</evidence>
<dbReference type="EMBL" id="JBFCZG010000006">
    <property type="protein sequence ID" value="KAL3421508.1"/>
    <property type="molecule type" value="Genomic_DNA"/>
</dbReference>
<accession>A0ABR4PDZ3</accession>
<dbReference type="PANTHER" id="PTHR46910:SF9">
    <property type="entry name" value="MISCELLANEOUS ZN(II)2CYS6 TRANSCRIPTION FACTOR (EUROFUNG)"/>
    <property type="match status" value="1"/>
</dbReference>
<dbReference type="Proteomes" id="UP001629113">
    <property type="component" value="Unassembled WGS sequence"/>
</dbReference>
<dbReference type="InterPro" id="IPR007219">
    <property type="entry name" value="XnlR_reg_dom"/>
</dbReference>
<protein>
    <submittedName>
        <fullName evidence="4">C6 transcription factor</fullName>
    </submittedName>
</protein>
<dbReference type="CDD" id="cd12148">
    <property type="entry name" value="fungal_TF_MHR"/>
    <property type="match status" value="1"/>
</dbReference>
<proteinExistence type="predicted"/>
<feature type="region of interest" description="Disordered" evidence="2">
    <location>
        <begin position="52"/>
        <end position="99"/>
    </location>
</feature>